<dbReference type="STRING" id="381751.SAMN05444391_0917"/>
<proteinExistence type="predicted"/>
<evidence type="ECO:0000256" key="4">
    <source>
        <dbReference type="ARBA" id="ARBA00022679"/>
    </source>
</evidence>
<name>A0A1M6S7R0_9AQUI</name>
<dbReference type="GO" id="GO:0016763">
    <property type="term" value="F:pentosyltransferase activity"/>
    <property type="evidence" value="ECO:0007669"/>
    <property type="project" value="TreeGrafter"/>
</dbReference>
<dbReference type="RefSeq" id="WP_079654047.1">
    <property type="nucleotide sequence ID" value="NZ_LT670846.1"/>
</dbReference>
<keyword evidence="11" id="KW-1185">Reference proteome</keyword>
<feature type="transmembrane region" description="Helical" evidence="8">
    <location>
        <begin position="7"/>
        <end position="26"/>
    </location>
</feature>
<sequence length="492" mass="56604">MGVLIYSALLISILVYFIGLFPFQVWSPNEAFYADASRRMLETGDYITPYYNGELRLEKPPLTYWFVVLGYKLFGVNEVGLRFMHTVLGLLLALVVFLLARLTGQSTRASTLAAIIILLSVPFFVNSHYASPEVPFSFFISLSLLLWQAYYRYKKFVFLLFAFLSSSLAMWVKGPAGFLLPAAVVSLYLLFTDPKELLKARYYILTVLSLAVGLWWHVYQLATHREAFLKVFFEENLKRVYSGGDPWYFYLVDTLASFLPYSFIFYLSLVWVLLRKRRELYFFFAWSLVILFIFSLVKQKIPVYTMPAYPAMAILTASFLDGQEWNRIKVWSSLAISSLLMLVSTFGVFYLSLPSYLLLFVVSAFLVSLKVPKLAPIYSILSFYLILLFGVLPWLEAYRPYKEVGEILKAQRASVYSVGHFLHSLPFYAGKEVNRRESPRPGSLVVFQWGTFSCKPIYTFRAYTGSESRLLKYILDVKRGKNFSDFGVCVAP</sequence>
<keyword evidence="2" id="KW-1003">Cell membrane</keyword>
<dbReference type="InterPro" id="IPR050297">
    <property type="entry name" value="LipidA_mod_glycosyltrf_83"/>
</dbReference>
<feature type="transmembrane region" description="Helical" evidence="8">
    <location>
        <begin position="247"/>
        <end position="273"/>
    </location>
</feature>
<evidence type="ECO:0000313" key="11">
    <source>
        <dbReference type="Proteomes" id="UP000189810"/>
    </source>
</evidence>
<reference evidence="10 11" key="1">
    <citation type="submission" date="2016-11" db="EMBL/GenBank/DDBJ databases">
        <authorList>
            <person name="Jaros S."/>
            <person name="Januszkiewicz K."/>
            <person name="Wedrychowicz H."/>
        </authorList>
    </citation>
    <scope>NUCLEOTIDE SEQUENCE [LARGE SCALE GENOMIC DNA]</scope>
    <source>
        <strain evidence="10 11">DSM 19557</strain>
    </source>
</reference>
<dbReference type="GO" id="GO:0005886">
    <property type="term" value="C:plasma membrane"/>
    <property type="evidence" value="ECO:0007669"/>
    <property type="project" value="UniProtKB-SubCell"/>
</dbReference>
<protein>
    <submittedName>
        <fullName evidence="10">4-amino-4-deoxy-L-arabinose transferase</fullName>
    </submittedName>
</protein>
<dbReference type="PANTHER" id="PTHR33908:SF3">
    <property type="entry name" value="UNDECAPRENYL PHOSPHATE-ALPHA-4-AMINO-4-DEOXY-L-ARABINOSE ARABINOSYL TRANSFERASE"/>
    <property type="match status" value="1"/>
</dbReference>
<dbReference type="OrthoDB" id="9775035at2"/>
<dbReference type="GO" id="GO:0010041">
    <property type="term" value="P:response to iron(III) ion"/>
    <property type="evidence" value="ECO:0007669"/>
    <property type="project" value="TreeGrafter"/>
</dbReference>
<evidence type="ECO:0000259" key="9">
    <source>
        <dbReference type="Pfam" id="PF02366"/>
    </source>
</evidence>
<evidence type="ECO:0000313" key="10">
    <source>
        <dbReference type="EMBL" id="SHK40824.1"/>
    </source>
</evidence>
<feature type="transmembrane region" description="Helical" evidence="8">
    <location>
        <begin position="79"/>
        <end position="100"/>
    </location>
</feature>
<keyword evidence="7 8" id="KW-0472">Membrane</keyword>
<comment type="subcellular location">
    <subcellularLocation>
        <location evidence="1">Cell membrane</location>
        <topology evidence="1">Multi-pass membrane protein</topology>
    </subcellularLocation>
</comment>
<dbReference type="GO" id="GO:0009103">
    <property type="term" value="P:lipopolysaccharide biosynthetic process"/>
    <property type="evidence" value="ECO:0007669"/>
    <property type="project" value="UniProtKB-ARBA"/>
</dbReference>
<keyword evidence="5 8" id="KW-0812">Transmembrane</keyword>
<evidence type="ECO:0000256" key="6">
    <source>
        <dbReference type="ARBA" id="ARBA00022989"/>
    </source>
</evidence>
<evidence type="ECO:0000256" key="5">
    <source>
        <dbReference type="ARBA" id="ARBA00022692"/>
    </source>
</evidence>
<feature type="transmembrane region" description="Helical" evidence="8">
    <location>
        <begin position="280"/>
        <end position="297"/>
    </location>
</feature>
<feature type="transmembrane region" description="Helical" evidence="8">
    <location>
        <begin position="340"/>
        <end position="369"/>
    </location>
</feature>
<dbReference type="InterPro" id="IPR003342">
    <property type="entry name" value="ArnT-like_N"/>
</dbReference>
<keyword evidence="4 10" id="KW-0808">Transferase</keyword>
<feature type="transmembrane region" description="Helical" evidence="8">
    <location>
        <begin position="112"/>
        <end position="129"/>
    </location>
</feature>
<keyword evidence="3" id="KW-0328">Glycosyltransferase</keyword>
<evidence type="ECO:0000256" key="2">
    <source>
        <dbReference type="ARBA" id="ARBA00022475"/>
    </source>
</evidence>
<evidence type="ECO:0000256" key="8">
    <source>
        <dbReference type="SAM" id="Phobius"/>
    </source>
</evidence>
<dbReference type="EMBL" id="LT670846">
    <property type="protein sequence ID" value="SHK40824.1"/>
    <property type="molecule type" value="Genomic_DNA"/>
</dbReference>
<organism evidence="10 11">
    <name type="scientific">Thermocrinis minervae</name>
    <dbReference type="NCBI Taxonomy" id="381751"/>
    <lineage>
        <taxon>Bacteria</taxon>
        <taxon>Pseudomonadati</taxon>
        <taxon>Aquificota</taxon>
        <taxon>Aquificia</taxon>
        <taxon>Aquificales</taxon>
        <taxon>Aquificaceae</taxon>
        <taxon>Thermocrinis</taxon>
    </lineage>
</organism>
<feature type="transmembrane region" description="Helical" evidence="8">
    <location>
        <begin position="375"/>
        <end position="395"/>
    </location>
</feature>
<feature type="transmembrane region" description="Helical" evidence="8">
    <location>
        <begin position="178"/>
        <end position="193"/>
    </location>
</feature>
<dbReference type="GO" id="GO:0000030">
    <property type="term" value="F:mannosyltransferase activity"/>
    <property type="evidence" value="ECO:0007669"/>
    <property type="project" value="InterPro"/>
</dbReference>
<evidence type="ECO:0000256" key="3">
    <source>
        <dbReference type="ARBA" id="ARBA00022676"/>
    </source>
</evidence>
<accession>A0A1M6S7R0</accession>
<feature type="transmembrane region" description="Helical" evidence="8">
    <location>
        <begin position="200"/>
        <end position="219"/>
    </location>
</feature>
<dbReference type="Proteomes" id="UP000189810">
    <property type="component" value="Chromosome I"/>
</dbReference>
<dbReference type="Pfam" id="PF02366">
    <property type="entry name" value="PMT"/>
    <property type="match status" value="1"/>
</dbReference>
<evidence type="ECO:0000256" key="7">
    <source>
        <dbReference type="ARBA" id="ARBA00023136"/>
    </source>
</evidence>
<dbReference type="GO" id="GO:0006493">
    <property type="term" value="P:protein O-linked glycosylation"/>
    <property type="evidence" value="ECO:0007669"/>
    <property type="project" value="InterPro"/>
</dbReference>
<dbReference type="PANTHER" id="PTHR33908">
    <property type="entry name" value="MANNOSYLTRANSFERASE YKCB-RELATED"/>
    <property type="match status" value="1"/>
</dbReference>
<keyword evidence="6 8" id="KW-1133">Transmembrane helix</keyword>
<feature type="domain" description="ArnT-like N-terminal" evidence="9">
    <location>
        <begin position="13"/>
        <end position="226"/>
    </location>
</feature>
<evidence type="ECO:0000256" key="1">
    <source>
        <dbReference type="ARBA" id="ARBA00004651"/>
    </source>
</evidence>
<gene>
    <name evidence="10" type="ORF">SAMN05444391_0917</name>
</gene>
<dbReference type="AlphaFoldDB" id="A0A1M6S7R0"/>